<accession>A0ABR4HPQ9</accession>
<evidence type="ECO:0000256" key="5">
    <source>
        <dbReference type="ARBA" id="ARBA00023027"/>
    </source>
</evidence>
<dbReference type="EMBL" id="JBFXLS010000091">
    <property type="protein sequence ID" value="KAL2817478.1"/>
    <property type="molecule type" value="Genomic_DNA"/>
</dbReference>
<comment type="caution">
    <text evidence="6">The sequence shown here is derived from an EMBL/GenBank/DDBJ whole genome shotgun (WGS) entry which is preliminary data.</text>
</comment>
<dbReference type="InterPro" id="IPR036291">
    <property type="entry name" value="NAD(P)-bd_dom_sf"/>
</dbReference>
<evidence type="ECO:0008006" key="8">
    <source>
        <dbReference type="Google" id="ProtNLM"/>
    </source>
</evidence>
<evidence type="ECO:0000256" key="1">
    <source>
        <dbReference type="ARBA" id="ARBA00001947"/>
    </source>
</evidence>
<dbReference type="Proteomes" id="UP001610335">
    <property type="component" value="Unassembled WGS sequence"/>
</dbReference>
<dbReference type="PANTHER" id="PTHR42813">
    <property type="entry name" value="ZINC-TYPE ALCOHOL DEHYDROGENASE-LIKE"/>
    <property type="match status" value="1"/>
</dbReference>
<dbReference type="PANTHER" id="PTHR42813:SF3">
    <property type="entry name" value="GLUTATHIONE-INDEPENDENT FORMALDEHYDE DEHYDROGENASE"/>
    <property type="match status" value="1"/>
</dbReference>
<evidence type="ECO:0000256" key="3">
    <source>
        <dbReference type="ARBA" id="ARBA00022723"/>
    </source>
</evidence>
<keyword evidence="5" id="KW-0520">NAD</keyword>
<comment type="similarity">
    <text evidence="2">Belongs to the zinc-containing alcohol dehydrogenase family.</text>
</comment>
<gene>
    <name evidence="6" type="ORF">BDW59DRAFT_175435</name>
</gene>
<keyword evidence="3" id="KW-0479">Metal-binding</keyword>
<protein>
    <recommendedName>
        <fullName evidence="8">Alcohol dehydrogenase N-terminal domain-containing protein</fullName>
    </recommendedName>
</protein>
<comment type="cofactor">
    <cofactor evidence="1">
        <name>Zn(2+)</name>
        <dbReference type="ChEBI" id="CHEBI:29105"/>
    </cofactor>
</comment>
<evidence type="ECO:0000313" key="7">
    <source>
        <dbReference type="Proteomes" id="UP001610335"/>
    </source>
</evidence>
<evidence type="ECO:0000313" key="6">
    <source>
        <dbReference type="EMBL" id="KAL2817478.1"/>
    </source>
</evidence>
<sequence length="351" mass="37994">MRAVLWTGIPFNVSVQDLSVPSIQSPTDVLVRMTAAAICRTDLHVYHCVYRRSRGSWATRSLQVGDHLVIPDMLDPGPLNMALVKSEAKLGLSFGWGKDSRRIYGTQAEYIVVPYAEKSLIPIPANTTEETEISYLFLSDIFATGWTAVIFSGFEAGDTVAIFGAGPRCFARVYVVDSVPARLDRARSIGAIPIPLNGTGGPARQILDLEPNGVTRSVDCVGFEAANSTLERQENTIVVDMVNITSQRGGMGTVGVYAAPGYSEGTPLARNDAGVVEFPVADFFGKGLTWRVGGVDPKVVAPELEELITSRGGNLDFIVSSVIGIEEALDFYGRFDSHEEIRLLFGFLRLG</sequence>
<dbReference type="SUPFAM" id="SSF50129">
    <property type="entry name" value="GroES-like"/>
    <property type="match status" value="1"/>
</dbReference>
<reference evidence="6 7" key="1">
    <citation type="submission" date="2024-07" db="EMBL/GenBank/DDBJ databases">
        <title>Section-level genome sequencing and comparative genomics of Aspergillus sections Usti and Cavernicolus.</title>
        <authorList>
            <consortium name="Lawrence Berkeley National Laboratory"/>
            <person name="Nybo J.L."/>
            <person name="Vesth T.C."/>
            <person name="Theobald S."/>
            <person name="Frisvad J.C."/>
            <person name="Larsen T.O."/>
            <person name="Kjaerboelling I."/>
            <person name="Rothschild-Mancinelli K."/>
            <person name="Lyhne E.K."/>
            <person name="Kogle M.E."/>
            <person name="Barry K."/>
            <person name="Clum A."/>
            <person name="Na H."/>
            <person name="Ledsgaard L."/>
            <person name="Lin J."/>
            <person name="Lipzen A."/>
            <person name="Kuo A."/>
            <person name="Riley R."/>
            <person name="Mondo S."/>
            <person name="LaButti K."/>
            <person name="Haridas S."/>
            <person name="Pangalinan J."/>
            <person name="Salamov A.A."/>
            <person name="Simmons B.A."/>
            <person name="Magnuson J.K."/>
            <person name="Chen J."/>
            <person name="Drula E."/>
            <person name="Henrissat B."/>
            <person name="Wiebenga A."/>
            <person name="Lubbers R.J."/>
            <person name="Gomes A.C."/>
            <person name="Makela M.R."/>
            <person name="Stajich J."/>
            <person name="Grigoriev I.V."/>
            <person name="Mortensen U.H."/>
            <person name="De vries R.P."/>
            <person name="Baker S.E."/>
            <person name="Andersen M.R."/>
        </authorList>
    </citation>
    <scope>NUCLEOTIDE SEQUENCE [LARGE SCALE GENOMIC DNA]</scope>
    <source>
        <strain evidence="6 7">CBS 600.67</strain>
    </source>
</reference>
<keyword evidence="7" id="KW-1185">Reference proteome</keyword>
<evidence type="ECO:0000256" key="4">
    <source>
        <dbReference type="ARBA" id="ARBA00022833"/>
    </source>
</evidence>
<dbReference type="Gene3D" id="3.40.50.720">
    <property type="entry name" value="NAD(P)-binding Rossmann-like Domain"/>
    <property type="match status" value="1"/>
</dbReference>
<evidence type="ECO:0000256" key="2">
    <source>
        <dbReference type="ARBA" id="ARBA00008072"/>
    </source>
</evidence>
<dbReference type="Gene3D" id="3.90.180.10">
    <property type="entry name" value="Medium-chain alcohol dehydrogenases, catalytic domain"/>
    <property type="match status" value="1"/>
</dbReference>
<name>A0ABR4HPQ9_9EURO</name>
<proteinExistence type="inferred from homology"/>
<dbReference type="SUPFAM" id="SSF51735">
    <property type="entry name" value="NAD(P)-binding Rossmann-fold domains"/>
    <property type="match status" value="1"/>
</dbReference>
<dbReference type="InterPro" id="IPR011032">
    <property type="entry name" value="GroES-like_sf"/>
</dbReference>
<keyword evidence="4" id="KW-0862">Zinc</keyword>
<organism evidence="6 7">
    <name type="scientific">Aspergillus cavernicola</name>
    <dbReference type="NCBI Taxonomy" id="176166"/>
    <lineage>
        <taxon>Eukaryota</taxon>
        <taxon>Fungi</taxon>
        <taxon>Dikarya</taxon>
        <taxon>Ascomycota</taxon>
        <taxon>Pezizomycotina</taxon>
        <taxon>Eurotiomycetes</taxon>
        <taxon>Eurotiomycetidae</taxon>
        <taxon>Eurotiales</taxon>
        <taxon>Aspergillaceae</taxon>
        <taxon>Aspergillus</taxon>
        <taxon>Aspergillus subgen. Nidulantes</taxon>
    </lineage>
</organism>